<evidence type="ECO:0000313" key="6">
    <source>
        <dbReference type="EMBL" id="KAB1260624.1"/>
    </source>
</evidence>
<dbReference type="Gene3D" id="1.10.533.10">
    <property type="entry name" value="Death Domain, Fas"/>
    <property type="match status" value="1"/>
</dbReference>
<dbReference type="PROSITE" id="PS50834">
    <property type="entry name" value="HIN_200"/>
    <property type="match status" value="1"/>
</dbReference>
<feature type="domain" description="HIN-200" evidence="5">
    <location>
        <begin position="311"/>
        <end position="510"/>
    </location>
</feature>
<dbReference type="GO" id="GO:0035458">
    <property type="term" value="P:cellular response to interferon-beta"/>
    <property type="evidence" value="ECO:0007669"/>
    <property type="project" value="InterPro"/>
</dbReference>
<evidence type="ECO:0000256" key="2">
    <source>
        <dbReference type="ARBA" id="ARBA00023242"/>
    </source>
</evidence>
<evidence type="ECO:0000259" key="4">
    <source>
        <dbReference type="PROSITE" id="PS50824"/>
    </source>
</evidence>
<gene>
    <name evidence="6" type="ORF">Cadr_000024594</name>
</gene>
<dbReference type="AlphaFoldDB" id="A0A5N4CQE6"/>
<protein>
    <submittedName>
        <fullName evidence="6">Gamma-interferon-inducible protein 16</fullName>
    </submittedName>
</protein>
<feature type="region of interest" description="Disordered" evidence="3">
    <location>
        <begin position="507"/>
        <end position="543"/>
    </location>
</feature>
<dbReference type="GO" id="GO:0003690">
    <property type="term" value="F:double-stranded DNA binding"/>
    <property type="evidence" value="ECO:0007669"/>
    <property type="project" value="TreeGrafter"/>
</dbReference>
<dbReference type="InterPro" id="IPR011029">
    <property type="entry name" value="DEATH-like_dom_sf"/>
</dbReference>
<dbReference type="SMART" id="SM01289">
    <property type="entry name" value="PYRIN"/>
    <property type="match status" value="1"/>
</dbReference>
<keyword evidence="7" id="KW-1185">Reference proteome</keyword>
<evidence type="ECO:0000256" key="3">
    <source>
        <dbReference type="SAM" id="MobiDB-lite"/>
    </source>
</evidence>
<feature type="compositionally biased region" description="Polar residues" evidence="3">
    <location>
        <begin position="144"/>
        <end position="166"/>
    </location>
</feature>
<dbReference type="Gene3D" id="2.40.50.140">
    <property type="entry name" value="Nucleic acid-binding proteins"/>
    <property type="match status" value="2"/>
</dbReference>
<name>A0A5N4CQE6_CAMDR</name>
<dbReference type="Pfam" id="PF02760">
    <property type="entry name" value="HIN"/>
    <property type="match status" value="1"/>
</dbReference>
<dbReference type="CDD" id="cd08305">
    <property type="entry name" value="Pyrin"/>
    <property type="match status" value="1"/>
</dbReference>
<dbReference type="InterPro" id="IPR004020">
    <property type="entry name" value="DAPIN"/>
</dbReference>
<dbReference type="InterPro" id="IPR012340">
    <property type="entry name" value="NA-bd_OB-fold"/>
</dbReference>
<evidence type="ECO:0000259" key="5">
    <source>
        <dbReference type="PROSITE" id="PS50834"/>
    </source>
</evidence>
<dbReference type="GO" id="GO:0005654">
    <property type="term" value="C:nucleoplasm"/>
    <property type="evidence" value="ECO:0007669"/>
    <property type="project" value="TreeGrafter"/>
</dbReference>
<feature type="region of interest" description="Disordered" evidence="3">
    <location>
        <begin position="86"/>
        <end position="206"/>
    </location>
</feature>
<dbReference type="Pfam" id="PF02758">
    <property type="entry name" value="PYRIN"/>
    <property type="match status" value="1"/>
</dbReference>
<dbReference type="Proteomes" id="UP000299084">
    <property type="component" value="Unassembled WGS sequence"/>
</dbReference>
<dbReference type="FunFam" id="2.40.50.140:FF:000101">
    <property type="entry name" value="Myeloid cell nuclear differentiation antigen"/>
    <property type="match status" value="1"/>
</dbReference>
<dbReference type="EMBL" id="JWIN03000021">
    <property type="protein sequence ID" value="KAB1260624.1"/>
    <property type="molecule type" value="Genomic_DNA"/>
</dbReference>
<comment type="subcellular location">
    <subcellularLocation>
        <location evidence="1">Nucleus</location>
    </subcellularLocation>
</comment>
<dbReference type="GO" id="GO:0005829">
    <property type="term" value="C:cytosol"/>
    <property type="evidence" value="ECO:0007669"/>
    <property type="project" value="TreeGrafter"/>
</dbReference>
<evidence type="ECO:0000256" key="1">
    <source>
        <dbReference type="ARBA" id="ARBA00004123"/>
    </source>
</evidence>
<feature type="compositionally biased region" description="Low complexity" evidence="3">
    <location>
        <begin position="532"/>
        <end position="543"/>
    </location>
</feature>
<dbReference type="PROSITE" id="PS50824">
    <property type="entry name" value="DAPIN"/>
    <property type="match status" value="1"/>
</dbReference>
<dbReference type="SUPFAM" id="SSF159141">
    <property type="entry name" value="HIN-2000 domain-like"/>
    <property type="match status" value="2"/>
</dbReference>
<keyword evidence="2" id="KW-0539">Nucleus</keyword>
<dbReference type="PANTHER" id="PTHR12200">
    <property type="entry name" value="INTERFERON-INDUCIBLE PROTEIN AIM2 FAMILY MEMBER"/>
    <property type="match status" value="1"/>
</dbReference>
<organism evidence="6 7">
    <name type="scientific">Camelus dromedarius</name>
    <name type="common">Dromedary</name>
    <name type="synonym">Arabian camel</name>
    <dbReference type="NCBI Taxonomy" id="9838"/>
    <lineage>
        <taxon>Eukaryota</taxon>
        <taxon>Metazoa</taxon>
        <taxon>Chordata</taxon>
        <taxon>Craniata</taxon>
        <taxon>Vertebrata</taxon>
        <taxon>Euteleostomi</taxon>
        <taxon>Mammalia</taxon>
        <taxon>Eutheria</taxon>
        <taxon>Laurasiatheria</taxon>
        <taxon>Artiodactyla</taxon>
        <taxon>Tylopoda</taxon>
        <taxon>Camelidae</taxon>
        <taxon>Camelus</taxon>
    </lineage>
</organism>
<dbReference type="STRING" id="9838.ENSCDRP00005014550"/>
<feature type="domain" description="Pyrin" evidence="4">
    <location>
        <begin position="1"/>
        <end position="88"/>
    </location>
</feature>
<proteinExistence type="predicted"/>
<dbReference type="PANTHER" id="PTHR12200:SF24">
    <property type="entry name" value="INTERFERON ACTIVATED GENE 207-RELATED"/>
    <property type="match status" value="1"/>
</dbReference>
<feature type="compositionally biased region" description="Basic and acidic residues" evidence="3">
    <location>
        <begin position="186"/>
        <end position="196"/>
    </location>
</feature>
<comment type="caution">
    <text evidence="6">The sequence shown here is derived from an EMBL/GenBank/DDBJ whole genome shotgun (WGS) entry which is preliminary data.</text>
</comment>
<evidence type="ECO:0000313" key="7">
    <source>
        <dbReference type="Proteomes" id="UP000299084"/>
    </source>
</evidence>
<accession>A0A5N4CQE6</accession>
<reference evidence="6 7" key="1">
    <citation type="journal article" date="2019" name="Mol. Ecol. Resour.">
        <title>Improving Illumina assemblies with Hi-C and long reads: an example with the North African dromedary.</title>
        <authorList>
            <person name="Elbers J.P."/>
            <person name="Rogers M.F."/>
            <person name="Perelman P.L."/>
            <person name="Proskuryakova A.A."/>
            <person name="Serdyukova N.A."/>
            <person name="Johnson W.E."/>
            <person name="Horin P."/>
            <person name="Corander J."/>
            <person name="Murphy D."/>
            <person name="Burger P.A."/>
        </authorList>
    </citation>
    <scope>NUCLEOTIDE SEQUENCE [LARGE SCALE GENOMIC DNA]</scope>
    <source>
        <strain evidence="6">Drom800</strain>
        <tissue evidence="6">Blood</tissue>
    </source>
</reference>
<dbReference type="FunFam" id="1.10.533.10:FF:000011">
    <property type="entry name" value="Myeloid cell nuclear differentiation antigen"/>
    <property type="match status" value="1"/>
</dbReference>
<dbReference type="InterPro" id="IPR004021">
    <property type="entry name" value="HIN200/IF120x"/>
</dbReference>
<dbReference type="FunFam" id="2.40.50.140:FF:000105">
    <property type="entry name" value="Myeloid cell nuclear differentiation antigen"/>
    <property type="match status" value="1"/>
</dbReference>
<dbReference type="InterPro" id="IPR040205">
    <property type="entry name" value="HIN-200"/>
</dbReference>
<sequence length="583" mass="65629">MANEFKKILLLKGLQHIDDYNFRLIKSLLHEDLNLTTKTQDEYDRIKIADLMAKKFKGAACVDKLIELIKDIESLKDIVKTLRNEKSKVKRKSKANETTPGKGKQDKPSTSTTNKALGPKSTKGTPMKKNKTTKTSEAKRMRLTQEQSLLPGTSGTSKQSAESLLQTPPVPPPAPSSSSSTKRKYEKTTKTNDLKKKMLSQKQSRLPETWATSMCPPECCGWTAQALPPAPLCSSSIKQEEEICTLPQKREDPTTTKTVNPQRIKIPLEQSQLPEHLTPSIRLPEGCFQTPWMLPPAPSSSPVTKKPKLKAVPKEASREEGFQRGPKEVMVLNATEPFIYDVREGNREMFHATVATESEFFQVKVYHVALKEKFIPKKIIAISDYVGRNGFLEIFHPLSVSDVNADRKMEIPQSLIRKANATPKISHLHLQASGTFVNGVFQVHKKTVWNECIYYEVQDSTGAMEVLVYGRLTRTLCEEGDKLKLICFELALKGEGRQLRSVIHSYIKGPSQEREGGDDSKEETEENERRVSSSPGKSSNNHSALLHMWTPRNISSQASSRLLLKTRAPLILMFMKLKSRYQK</sequence>
<dbReference type="GO" id="GO:0002218">
    <property type="term" value="P:activation of innate immune response"/>
    <property type="evidence" value="ECO:0007669"/>
    <property type="project" value="InterPro"/>
</dbReference>
<feature type="non-terminal residue" evidence="6">
    <location>
        <position position="583"/>
    </location>
</feature>